<dbReference type="Pfam" id="PF14299">
    <property type="entry name" value="PP2"/>
    <property type="match status" value="2"/>
</dbReference>
<dbReference type="PROSITE" id="PS50011">
    <property type="entry name" value="PROTEIN_KINASE_DOM"/>
    <property type="match status" value="1"/>
</dbReference>
<sequence length="722" mass="84772">MIYRKISLKTSKFHLKTLRWLQKNSVKKIGVEVEDIGRHIKENCYIADANNTVVAKRWDNKFEDEFRTELDIQFKHKHKHIIGLVGYCNEMDEKIIVYEHTSKGSLDIYLKHSTLKWMERLRICIDIASALEFLHEGDVMLNKVVHRDINSHSIFLNDAWVAKISNFELDSLSPDMKHINDDPQYKQGLLIGKSDIYSFGVILFEILCGGLAWVEGGEGNKSQSLATLARHCYEQEKVDEMVFEGIKKQIVPQSLATFVDIGYECLHEDGHERPEAIEVTIQLKKALEFQEDYEVWECKLPEEYEEIIQLSEKPDIYHTEKKKDIYKKLYNGILIATNKDIYKKLYNGILNATNKVWFKLSENGEANKMISATMFSYENRESHKWRSLHKSRFRAVAQMLDISNLKIQITIDTQFLSPNVAYGVYMVFKFCDPNIFPSTRMYMNMEYRNGAETLHSYFATWRDDEWMMIELYRFVNHKDDVVLKFLLDSFSRYYCRSGAIYFEGVEFRAIKNVAREDIKNLGAVQRPTVNEEIFKRSEPDNMDDKTQLYTSIELNGKKHLMLSAKKVLRNSPPKLEPFRFIPSADSRFQDVAELLPEQIFRINYKIETQMLSPFTEYACYLVFKVSKKSRGLYCPVKVRDLLHRNKKENKIIYFRSPAPLNQHDAFGVPKQREDGWMEVMVWNFNSKYDKLEKNYIPMNLKLITYEGTMSGLIICGLEFRPT</sequence>
<dbReference type="Proteomes" id="UP001408789">
    <property type="component" value="Unassembled WGS sequence"/>
</dbReference>
<dbReference type="GO" id="GO:0005524">
    <property type="term" value="F:ATP binding"/>
    <property type="evidence" value="ECO:0007669"/>
    <property type="project" value="InterPro"/>
</dbReference>
<dbReference type="GO" id="GO:0004714">
    <property type="term" value="F:transmembrane receptor protein tyrosine kinase activity"/>
    <property type="evidence" value="ECO:0007669"/>
    <property type="project" value="InterPro"/>
</dbReference>
<dbReference type="GO" id="GO:0005886">
    <property type="term" value="C:plasma membrane"/>
    <property type="evidence" value="ECO:0007669"/>
    <property type="project" value="TreeGrafter"/>
</dbReference>
<gene>
    <name evidence="2" type="ORF">SSX86_011488</name>
</gene>
<evidence type="ECO:0000313" key="2">
    <source>
        <dbReference type="EMBL" id="KAK9069584.1"/>
    </source>
</evidence>
<dbReference type="PANTHER" id="PTHR27003:SF471">
    <property type="entry name" value="VASCULAR ENDOTHELIAL GROWTH FACTOR RECEPTOR 2 (VEGFR2)-RELATED"/>
    <property type="match status" value="1"/>
</dbReference>
<dbReference type="InterPro" id="IPR011009">
    <property type="entry name" value="Kinase-like_dom_sf"/>
</dbReference>
<protein>
    <recommendedName>
        <fullName evidence="1">Protein kinase domain-containing protein</fullName>
    </recommendedName>
</protein>
<evidence type="ECO:0000313" key="3">
    <source>
        <dbReference type="Proteomes" id="UP001408789"/>
    </source>
</evidence>
<comment type="caution">
    <text evidence="2">The sequence shown here is derived from an EMBL/GenBank/DDBJ whole genome shotgun (WGS) entry which is preliminary data.</text>
</comment>
<dbReference type="SUPFAM" id="SSF56112">
    <property type="entry name" value="Protein kinase-like (PK-like)"/>
    <property type="match status" value="1"/>
</dbReference>
<dbReference type="EMBL" id="JBCNJP010000013">
    <property type="protein sequence ID" value="KAK9069584.1"/>
    <property type="molecule type" value="Genomic_DNA"/>
</dbReference>
<dbReference type="PANTHER" id="PTHR27003">
    <property type="entry name" value="OS07G0166700 PROTEIN"/>
    <property type="match status" value="1"/>
</dbReference>
<dbReference type="Gene3D" id="1.10.510.10">
    <property type="entry name" value="Transferase(Phosphotransferase) domain 1"/>
    <property type="match status" value="1"/>
</dbReference>
<dbReference type="InterPro" id="IPR025886">
    <property type="entry name" value="PP2-like"/>
</dbReference>
<dbReference type="InterPro" id="IPR001245">
    <property type="entry name" value="Ser-Thr/Tyr_kinase_cat_dom"/>
</dbReference>
<dbReference type="SMART" id="SM00220">
    <property type="entry name" value="S_TKc"/>
    <property type="match status" value="1"/>
</dbReference>
<reference evidence="2 3" key="1">
    <citation type="submission" date="2024-04" db="EMBL/GenBank/DDBJ databases">
        <title>The reference genome of an endangered Asteraceae, Deinandra increscens subsp. villosa, native to the Central Coast of California.</title>
        <authorList>
            <person name="Guilliams M."/>
            <person name="Hasenstab-Lehman K."/>
            <person name="Meyer R."/>
            <person name="Mcevoy S."/>
        </authorList>
    </citation>
    <scope>NUCLEOTIDE SEQUENCE [LARGE SCALE GENOMIC DNA]</scope>
    <source>
        <tissue evidence="2">Leaf</tissue>
    </source>
</reference>
<dbReference type="GO" id="GO:0009506">
    <property type="term" value="C:plasmodesma"/>
    <property type="evidence" value="ECO:0007669"/>
    <property type="project" value="TreeGrafter"/>
</dbReference>
<dbReference type="AlphaFoldDB" id="A0AAP0H206"/>
<proteinExistence type="predicted"/>
<dbReference type="Gene3D" id="3.30.200.20">
    <property type="entry name" value="Phosphorylase Kinase, domain 1"/>
    <property type="match status" value="1"/>
</dbReference>
<keyword evidence="3" id="KW-1185">Reference proteome</keyword>
<dbReference type="InterPro" id="IPR045272">
    <property type="entry name" value="ANXUR1/2-like"/>
</dbReference>
<dbReference type="Pfam" id="PF07714">
    <property type="entry name" value="PK_Tyr_Ser-Thr"/>
    <property type="match status" value="1"/>
</dbReference>
<name>A0AAP0H206_9ASTR</name>
<evidence type="ECO:0000259" key="1">
    <source>
        <dbReference type="PROSITE" id="PS50011"/>
    </source>
</evidence>
<dbReference type="InterPro" id="IPR000719">
    <property type="entry name" value="Prot_kinase_dom"/>
</dbReference>
<organism evidence="2 3">
    <name type="scientific">Deinandra increscens subsp. villosa</name>
    <dbReference type="NCBI Taxonomy" id="3103831"/>
    <lineage>
        <taxon>Eukaryota</taxon>
        <taxon>Viridiplantae</taxon>
        <taxon>Streptophyta</taxon>
        <taxon>Embryophyta</taxon>
        <taxon>Tracheophyta</taxon>
        <taxon>Spermatophyta</taxon>
        <taxon>Magnoliopsida</taxon>
        <taxon>eudicotyledons</taxon>
        <taxon>Gunneridae</taxon>
        <taxon>Pentapetalae</taxon>
        <taxon>asterids</taxon>
        <taxon>campanulids</taxon>
        <taxon>Asterales</taxon>
        <taxon>Asteraceae</taxon>
        <taxon>Asteroideae</taxon>
        <taxon>Heliantheae alliance</taxon>
        <taxon>Madieae</taxon>
        <taxon>Madiinae</taxon>
        <taxon>Deinandra</taxon>
    </lineage>
</organism>
<feature type="domain" description="Protein kinase" evidence="1">
    <location>
        <begin position="1"/>
        <end position="290"/>
    </location>
</feature>
<accession>A0AAP0H206</accession>